<accession>A0A4Y9AC35</accession>
<dbReference type="InterPro" id="IPR015911">
    <property type="entry name" value="Phosphoglycerate_kinase_CS"/>
</dbReference>
<dbReference type="PRINTS" id="PR00477">
    <property type="entry name" value="PHGLYCKINASE"/>
</dbReference>
<feature type="binding site" evidence="12 14">
    <location>
        <position position="323"/>
    </location>
    <ligand>
        <name>ATP</name>
        <dbReference type="ChEBI" id="CHEBI:30616"/>
    </ligand>
</feature>
<organism evidence="16 17">
    <name type="scientific">Lentibacillus salicampi</name>
    <dbReference type="NCBI Taxonomy" id="175306"/>
    <lineage>
        <taxon>Bacteria</taxon>
        <taxon>Bacillati</taxon>
        <taxon>Bacillota</taxon>
        <taxon>Bacilli</taxon>
        <taxon>Bacillales</taxon>
        <taxon>Bacillaceae</taxon>
        <taxon>Lentibacillus</taxon>
    </lineage>
</organism>
<dbReference type="InterPro" id="IPR001576">
    <property type="entry name" value="Phosphoglycerate_kinase"/>
</dbReference>
<dbReference type="EC" id="2.7.2.3" evidence="5 12"/>
<feature type="binding site" evidence="12">
    <location>
        <position position="151"/>
    </location>
    <ligand>
        <name>substrate</name>
    </ligand>
</feature>
<dbReference type="GO" id="GO:0043531">
    <property type="term" value="F:ADP binding"/>
    <property type="evidence" value="ECO:0007669"/>
    <property type="project" value="TreeGrafter"/>
</dbReference>
<proteinExistence type="inferred from homology"/>
<feature type="binding site" evidence="12 13">
    <location>
        <begin position="21"/>
        <end position="23"/>
    </location>
    <ligand>
        <name>substrate</name>
    </ligand>
</feature>
<dbReference type="Proteomes" id="UP000298484">
    <property type="component" value="Unassembled WGS sequence"/>
</dbReference>
<name>A0A4Y9AC35_9BACI</name>
<feature type="binding site" evidence="12 14">
    <location>
        <begin position="349"/>
        <end position="352"/>
    </location>
    <ligand>
        <name>ATP</name>
        <dbReference type="ChEBI" id="CHEBI:30616"/>
    </ligand>
</feature>
<feature type="binding site" evidence="13">
    <location>
        <position position="118"/>
    </location>
    <ligand>
        <name>(2R)-3-phosphoglycerate</name>
        <dbReference type="ChEBI" id="CHEBI:58272"/>
    </ligand>
</feature>
<dbReference type="FunFam" id="3.40.50.1260:FF:000006">
    <property type="entry name" value="Phosphoglycerate kinase"/>
    <property type="match status" value="1"/>
</dbReference>
<dbReference type="GO" id="GO:0004618">
    <property type="term" value="F:phosphoglycerate kinase activity"/>
    <property type="evidence" value="ECO:0007669"/>
    <property type="project" value="UniProtKB-UniRule"/>
</dbReference>
<dbReference type="PANTHER" id="PTHR11406:SF23">
    <property type="entry name" value="PHOSPHOGLYCERATE KINASE 1, CHLOROPLASTIC-RELATED"/>
    <property type="match status" value="1"/>
</dbReference>
<feature type="binding site" evidence="12 14">
    <location>
        <position position="201"/>
    </location>
    <ligand>
        <name>ATP</name>
        <dbReference type="ChEBI" id="CHEBI:30616"/>
    </ligand>
</feature>
<evidence type="ECO:0000256" key="6">
    <source>
        <dbReference type="ARBA" id="ARBA00016471"/>
    </source>
</evidence>
<evidence type="ECO:0000256" key="3">
    <source>
        <dbReference type="ARBA" id="ARBA00008982"/>
    </source>
</evidence>
<comment type="similarity">
    <text evidence="3 12 15">Belongs to the phosphoglycerate kinase family.</text>
</comment>
<keyword evidence="7 12" id="KW-0808">Transferase</keyword>
<dbReference type="RefSeq" id="WP_135109620.1">
    <property type="nucleotide sequence ID" value="NZ_SRHY01000007.1"/>
</dbReference>
<feature type="binding site" evidence="12">
    <location>
        <position position="118"/>
    </location>
    <ligand>
        <name>substrate</name>
    </ligand>
</feature>
<dbReference type="UniPathway" id="UPA00109">
    <property type="reaction ID" value="UER00185"/>
</dbReference>
<dbReference type="AlphaFoldDB" id="A0A4Y9AC35"/>
<dbReference type="InterPro" id="IPR036043">
    <property type="entry name" value="Phosphoglycerate_kinase_sf"/>
</dbReference>
<comment type="catalytic activity">
    <reaction evidence="1 12 15">
        <text>(2R)-3-phosphoglycerate + ATP = (2R)-3-phospho-glyceroyl phosphate + ADP</text>
        <dbReference type="Rhea" id="RHEA:14801"/>
        <dbReference type="ChEBI" id="CHEBI:30616"/>
        <dbReference type="ChEBI" id="CHEBI:57604"/>
        <dbReference type="ChEBI" id="CHEBI:58272"/>
        <dbReference type="ChEBI" id="CHEBI:456216"/>
        <dbReference type="EC" id="2.7.2.3"/>
    </reaction>
</comment>
<keyword evidence="10 12" id="KW-0067">ATP-binding</keyword>
<evidence type="ECO:0000256" key="5">
    <source>
        <dbReference type="ARBA" id="ARBA00013061"/>
    </source>
</evidence>
<dbReference type="FunFam" id="3.40.50.1260:FF:000003">
    <property type="entry name" value="Phosphoglycerate kinase"/>
    <property type="match status" value="1"/>
</dbReference>
<evidence type="ECO:0000256" key="10">
    <source>
        <dbReference type="ARBA" id="ARBA00022840"/>
    </source>
</evidence>
<evidence type="ECO:0000256" key="12">
    <source>
        <dbReference type="HAMAP-Rule" id="MF_00145"/>
    </source>
</evidence>
<keyword evidence="11 12" id="KW-0324">Glycolysis</keyword>
<dbReference type="GO" id="GO:0006094">
    <property type="term" value="P:gluconeogenesis"/>
    <property type="evidence" value="ECO:0007669"/>
    <property type="project" value="TreeGrafter"/>
</dbReference>
<evidence type="ECO:0000256" key="11">
    <source>
        <dbReference type="ARBA" id="ARBA00023152"/>
    </source>
</evidence>
<dbReference type="EMBL" id="SRHY01000007">
    <property type="protein sequence ID" value="TFJ93356.1"/>
    <property type="molecule type" value="Genomic_DNA"/>
</dbReference>
<comment type="pathway">
    <text evidence="2 12">Carbohydrate degradation; glycolysis; pyruvate from D-glyceraldehyde 3-phosphate: step 2/5.</text>
</comment>
<dbReference type="PROSITE" id="PS00111">
    <property type="entry name" value="PGLYCERATE_KINASE"/>
    <property type="match status" value="1"/>
</dbReference>
<evidence type="ECO:0000256" key="2">
    <source>
        <dbReference type="ARBA" id="ARBA00004838"/>
    </source>
</evidence>
<dbReference type="OrthoDB" id="9808460at2"/>
<evidence type="ECO:0000256" key="4">
    <source>
        <dbReference type="ARBA" id="ARBA00011245"/>
    </source>
</evidence>
<feature type="binding site" evidence="12">
    <location>
        <position position="36"/>
    </location>
    <ligand>
        <name>substrate</name>
    </ligand>
</feature>
<sequence length="393" mass="42358">MNKKTLHDLDVNNKKVFCRVDFNVPMTNGTVTDDTRIRAALPTIDYLSENGAIVILASHLGRPKGEVVDDLRLDPVAERLSDLLEKEVVKTDAVYGNEVNEALSQVSGGDIILIENVRFHPGEEENDPELVQAFADMADLYVNDAFGAAHRAHASTTGVAEKLPAAAGFLMEKEIEVLGKALENPERPFTAIIGGAKVKDKISVIDHLLDKVDNLIIGGGLAYTFVKAQGYEIGKSLLEEDKLDLANEFMQKAKNKGVNFVMPQDAIVADDFSEDANTKIVDITEIPADWEALDIGPKTREAYDQVVNDSQLIVWNGPMGVFEYNAFAGGTRAVAESLAQTEGYTVIGGGDSAAAVEKFGFASDMDHVSTGGGASLEFMEGKVLPGVKALDDK</sequence>
<feature type="binding site" evidence="12 13">
    <location>
        <begin position="59"/>
        <end position="62"/>
    </location>
    <ligand>
        <name>substrate</name>
    </ligand>
</feature>
<evidence type="ECO:0000256" key="9">
    <source>
        <dbReference type="ARBA" id="ARBA00022777"/>
    </source>
</evidence>
<evidence type="ECO:0000256" key="7">
    <source>
        <dbReference type="ARBA" id="ARBA00022679"/>
    </source>
</evidence>
<keyword evidence="9 12" id="KW-0418">Kinase</keyword>
<evidence type="ECO:0000256" key="1">
    <source>
        <dbReference type="ARBA" id="ARBA00000642"/>
    </source>
</evidence>
<evidence type="ECO:0000256" key="14">
    <source>
        <dbReference type="PIRSR" id="PIRSR000724-2"/>
    </source>
</evidence>
<keyword evidence="8 12" id="KW-0547">Nucleotide-binding</keyword>
<dbReference type="GO" id="GO:0006096">
    <property type="term" value="P:glycolytic process"/>
    <property type="evidence" value="ECO:0007669"/>
    <property type="project" value="UniProtKB-UniRule"/>
</dbReference>
<dbReference type="SUPFAM" id="SSF53748">
    <property type="entry name" value="Phosphoglycerate kinase"/>
    <property type="match status" value="1"/>
</dbReference>
<dbReference type="Gene3D" id="3.40.50.1260">
    <property type="entry name" value="Phosphoglycerate kinase, N-terminal domain"/>
    <property type="match status" value="2"/>
</dbReference>
<dbReference type="Pfam" id="PF00162">
    <property type="entry name" value="PGK"/>
    <property type="match status" value="1"/>
</dbReference>
<evidence type="ECO:0000313" key="16">
    <source>
        <dbReference type="EMBL" id="TFJ93356.1"/>
    </source>
</evidence>
<dbReference type="CDD" id="cd00318">
    <property type="entry name" value="Phosphoglycerate_kinase"/>
    <property type="match status" value="1"/>
</dbReference>
<dbReference type="PANTHER" id="PTHR11406">
    <property type="entry name" value="PHOSPHOGLYCERATE KINASE"/>
    <property type="match status" value="1"/>
</dbReference>
<comment type="subcellular location">
    <subcellularLocation>
        <location evidence="12">Cytoplasm</location>
    </subcellularLocation>
</comment>
<dbReference type="PIRSF" id="PIRSF000724">
    <property type="entry name" value="Pgk"/>
    <property type="match status" value="1"/>
</dbReference>
<dbReference type="GO" id="GO:0005829">
    <property type="term" value="C:cytosol"/>
    <property type="evidence" value="ECO:0007669"/>
    <property type="project" value="TreeGrafter"/>
</dbReference>
<comment type="caution">
    <text evidence="12">Lacks conserved residue(s) required for the propagation of feature annotation.</text>
</comment>
<protein>
    <recommendedName>
        <fullName evidence="6 12">Phosphoglycerate kinase</fullName>
        <ecNumber evidence="5 12">2.7.2.3</ecNumber>
    </recommendedName>
</protein>
<feature type="modified residue" description="Phosphothreonine" evidence="12">
    <location>
        <position position="299"/>
    </location>
</feature>
<evidence type="ECO:0000256" key="13">
    <source>
        <dbReference type="PIRSR" id="PIRSR000724-1"/>
    </source>
</evidence>
<feature type="binding site" evidence="13">
    <location>
        <position position="151"/>
    </location>
    <ligand>
        <name>(2R)-3-phosphoglycerate</name>
        <dbReference type="ChEBI" id="CHEBI:58272"/>
    </ligand>
</feature>
<dbReference type="GO" id="GO:0005524">
    <property type="term" value="F:ATP binding"/>
    <property type="evidence" value="ECO:0007669"/>
    <property type="project" value="UniProtKB-KW"/>
</dbReference>
<dbReference type="HAMAP" id="MF_00145">
    <property type="entry name" value="Phosphoglyc_kinase"/>
    <property type="match status" value="1"/>
</dbReference>
<comment type="caution">
    <text evidence="16">The sequence shown here is derived from an EMBL/GenBank/DDBJ whole genome shotgun (WGS) entry which is preliminary data.</text>
</comment>
<feature type="binding site" evidence="13">
    <location>
        <position position="36"/>
    </location>
    <ligand>
        <name>(2R)-3-phosphoglycerate</name>
        <dbReference type="ChEBI" id="CHEBI:58272"/>
    </ligand>
</feature>
<evidence type="ECO:0000256" key="15">
    <source>
        <dbReference type="RuleBase" id="RU000532"/>
    </source>
</evidence>
<keyword evidence="17" id="KW-1185">Reference proteome</keyword>
<dbReference type="InterPro" id="IPR015824">
    <property type="entry name" value="Phosphoglycerate_kinase_N"/>
</dbReference>
<keyword evidence="12" id="KW-0597">Phosphoprotein</keyword>
<keyword evidence="12" id="KW-0963">Cytoplasm</keyword>
<gene>
    <name evidence="12" type="primary">pgk</name>
    <name evidence="16" type="ORF">E4U82_07675</name>
</gene>
<reference evidence="16 17" key="1">
    <citation type="submission" date="2019-03" db="EMBL/GenBank/DDBJ databases">
        <title>Genome sequence of Lentibacillus salicampi ATCC BAA-719.</title>
        <authorList>
            <person name="Maclea K.S."/>
            <person name="Simoes Junior M."/>
        </authorList>
    </citation>
    <scope>NUCLEOTIDE SEQUENCE [LARGE SCALE GENOMIC DNA]</scope>
    <source>
        <strain evidence="16 17">ATCC BAA-719</strain>
    </source>
</reference>
<comment type="subunit">
    <text evidence="4 12">Monomer.</text>
</comment>
<evidence type="ECO:0000256" key="8">
    <source>
        <dbReference type="ARBA" id="ARBA00022741"/>
    </source>
</evidence>
<evidence type="ECO:0000313" key="17">
    <source>
        <dbReference type="Proteomes" id="UP000298484"/>
    </source>
</evidence>